<protein>
    <submittedName>
        <fullName evidence="6">Hsp33 family molecular chaperone HslO</fullName>
    </submittedName>
</protein>
<keyword evidence="4" id="KW-0143">Chaperone</keyword>
<keyword evidence="7" id="KW-1185">Reference proteome</keyword>
<evidence type="ECO:0000256" key="2">
    <source>
        <dbReference type="ARBA" id="ARBA00022833"/>
    </source>
</evidence>
<dbReference type="Gene3D" id="1.10.287.480">
    <property type="entry name" value="helix hairpin bin"/>
    <property type="match status" value="1"/>
</dbReference>
<dbReference type="InterPro" id="IPR016153">
    <property type="entry name" value="Heat_shock_Hsp33_N"/>
</dbReference>
<keyword evidence="1" id="KW-0963">Cytoplasm</keyword>
<dbReference type="PANTHER" id="PTHR30111">
    <property type="entry name" value="33 KDA CHAPERONIN"/>
    <property type="match status" value="1"/>
</dbReference>
<accession>A0ABV3TBH7</accession>
<dbReference type="InterPro" id="IPR016154">
    <property type="entry name" value="Heat_shock_Hsp33_C"/>
</dbReference>
<evidence type="ECO:0000256" key="5">
    <source>
        <dbReference type="ARBA" id="ARBA00023284"/>
    </source>
</evidence>
<evidence type="ECO:0000256" key="4">
    <source>
        <dbReference type="ARBA" id="ARBA00023186"/>
    </source>
</evidence>
<dbReference type="RefSeq" id="WP_367972691.1">
    <property type="nucleotide sequence ID" value="NZ_JBAKFL010000002.1"/>
</dbReference>
<dbReference type="InterPro" id="IPR000397">
    <property type="entry name" value="Heat_shock_Hsp33"/>
</dbReference>
<keyword evidence="3" id="KW-1015">Disulfide bond</keyword>
<dbReference type="Gene3D" id="3.90.1280.10">
    <property type="entry name" value="HSP33 redox switch-like"/>
    <property type="match status" value="1"/>
</dbReference>
<dbReference type="CDD" id="cd00498">
    <property type="entry name" value="Hsp33"/>
    <property type="match status" value="1"/>
</dbReference>
<dbReference type="SUPFAM" id="SSF64397">
    <property type="entry name" value="Hsp33 domain"/>
    <property type="match status" value="1"/>
</dbReference>
<dbReference type="SUPFAM" id="SSF118352">
    <property type="entry name" value="HSP33 redox switch-like"/>
    <property type="match status" value="1"/>
</dbReference>
<comment type="caution">
    <text evidence="6">The sequence shown here is derived from an EMBL/GenBank/DDBJ whole genome shotgun (WGS) entry which is preliminary data.</text>
</comment>
<gene>
    <name evidence="6" type="primary">hslO</name>
    <name evidence="6" type="ORF">V6X73_02420</name>
</gene>
<dbReference type="Gene3D" id="3.55.30.10">
    <property type="entry name" value="Hsp33 domain"/>
    <property type="match status" value="1"/>
</dbReference>
<sequence length="294" mass="31932">MADQIQRFIFDRADVRGEIAQLDAAYRQIIGRSEQSPAVQQLMGEGLVAAALLAATLKYPSALTLQLQSTGPLSLLLIQVGSDGTMRAMARTRGEVPANARLDEQASQGTLAITIEPEDGGERYQGIVDLSGGSLAAALEHYFAESEQLPTHVWLSADPERAAGLLLQRLPGPDGGPARDEDAWERAGQLAATVTGAELRELSADAVLHRLFHEEDIRLFEPSPLRFGCRCSRQRVADMLRSLGADELRETLAEQGQIQVHCDFCNEPYRFDAVDVEALCVDPTTRAAPSDTSH</sequence>
<dbReference type="Pfam" id="PF01430">
    <property type="entry name" value="HSP33"/>
    <property type="match status" value="1"/>
</dbReference>
<reference evidence="6 7" key="1">
    <citation type="submission" date="2024-02" db="EMBL/GenBank/DDBJ databases">
        <title>New especies of Spiribacter isolated from saline water.</title>
        <authorList>
            <person name="Leon M.J."/>
            <person name="De La Haba R."/>
            <person name="Sanchez-Porro C."/>
            <person name="Ventosa A."/>
        </authorList>
    </citation>
    <scope>NUCLEOTIDE SEQUENCE [LARGE SCALE GENOMIC DNA]</scope>
    <source>
        <strain evidence="7">ag22IC6-390</strain>
    </source>
</reference>
<dbReference type="NCBIfam" id="NF001033">
    <property type="entry name" value="PRK00114.1"/>
    <property type="match status" value="1"/>
</dbReference>
<dbReference type="Proteomes" id="UP001556709">
    <property type="component" value="Unassembled WGS sequence"/>
</dbReference>
<dbReference type="EMBL" id="JBAKFM010000001">
    <property type="protein sequence ID" value="MEX0468591.1"/>
    <property type="molecule type" value="Genomic_DNA"/>
</dbReference>
<evidence type="ECO:0000256" key="3">
    <source>
        <dbReference type="ARBA" id="ARBA00023157"/>
    </source>
</evidence>
<proteinExistence type="predicted"/>
<dbReference type="PANTHER" id="PTHR30111:SF1">
    <property type="entry name" value="33 KDA CHAPERONIN"/>
    <property type="match status" value="1"/>
</dbReference>
<dbReference type="InterPro" id="IPR023212">
    <property type="entry name" value="Hsp33_helix_hairpin_bin_dom_sf"/>
</dbReference>
<evidence type="ECO:0000313" key="6">
    <source>
        <dbReference type="EMBL" id="MEX0468591.1"/>
    </source>
</evidence>
<evidence type="ECO:0000313" key="7">
    <source>
        <dbReference type="Proteomes" id="UP001556709"/>
    </source>
</evidence>
<evidence type="ECO:0000256" key="1">
    <source>
        <dbReference type="ARBA" id="ARBA00022490"/>
    </source>
</evidence>
<organism evidence="6 7">
    <name type="scientific">Spiribacter pallidus</name>
    <dbReference type="NCBI Taxonomy" id="1987936"/>
    <lineage>
        <taxon>Bacteria</taxon>
        <taxon>Pseudomonadati</taxon>
        <taxon>Pseudomonadota</taxon>
        <taxon>Gammaproteobacteria</taxon>
        <taxon>Chromatiales</taxon>
        <taxon>Ectothiorhodospiraceae</taxon>
        <taxon>Spiribacter</taxon>
    </lineage>
</organism>
<name>A0ABV3TBH7_9GAMM</name>
<keyword evidence="5" id="KW-0676">Redox-active center</keyword>
<keyword evidence="2" id="KW-0862">Zinc</keyword>
<dbReference type="PIRSF" id="PIRSF005261">
    <property type="entry name" value="Heat_shock_Hsp33"/>
    <property type="match status" value="1"/>
</dbReference>